<evidence type="ECO:0000313" key="1">
    <source>
        <dbReference type="EMBL" id="QFQ99369.1"/>
    </source>
</evidence>
<keyword evidence="2" id="KW-1185">Reference proteome</keyword>
<evidence type="ECO:0000313" key="2">
    <source>
        <dbReference type="Proteomes" id="UP000327294"/>
    </source>
</evidence>
<dbReference type="AlphaFoldDB" id="A0A5P8KA06"/>
<gene>
    <name evidence="1" type="ORF">F9278_28070</name>
</gene>
<proteinExistence type="predicted"/>
<dbReference type="KEGG" id="sphv:F9278_28070"/>
<organism evidence="1 2">
    <name type="scientific">Streptomyces phaeolivaceus</name>
    <dbReference type="NCBI Taxonomy" id="2653200"/>
    <lineage>
        <taxon>Bacteria</taxon>
        <taxon>Bacillati</taxon>
        <taxon>Actinomycetota</taxon>
        <taxon>Actinomycetes</taxon>
        <taxon>Kitasatosporales</taxon>
        <taxon>Streptomycetaceae</taxon>
        <taxon>Streptomyces</taxon>
    </lineage>
</organism>
<reference evidence="1 2" key="1">
    <citation type="submission" date="2019-10" db="EMBL/GenBank/DDBJ databases">
        <title>Streptomyces sp. strain GY16 isolated from leaves of Broussonetia papyrifera.</title>
        <authorList>
            <person name="Mo P."/>
        </authorList>
    </citation>
    <scope>NUCLEOTIDE SEQUENCE [LARGE SCALE GENOMIC DNA]</scope>
    <source>
        <strain evidence="1 2">GY16</strain>
    </source>
</reference>
<dbReference type="Proteomes" id="UP000327294">
    <property type="component" value="Chromosome"/>
</dbReference>
<protein>
    <submittedName>
        <fullName evidence="1">Uncharacterized protein</fullName>
    </submittedName>
</protein>
<name>A0A5P8KA06_9ACTN</name>
<sequence length="309" mass="31649">MTGLPTDSGDAPSQVAPVAATSAALKAAVAEGVSTETEARAAAQKSGQSVEVTGLRQERRTVVANSDGTFTAKEFAEPVRTWQGGQWADIDESLVRRADGAWAPKATTADVTFSAGGEGPFARIRVAGRELALSWPGGDLPKPVIDGDSATYENVLPDVDLVVQAEPDGFGHLVVVNTPEAAQNPDLARFEIGVDTKALTLQETASGALRALDSSSQGVVLEAGSPVMWDAGDGGDPSTTTARAAAFGTASVSAAGGLEPPPDAATAPVEMEVAQDKLTLIPSQDLLTDPGTSFPVVIDPIEKTTSRTS</sequence>
<dbReference type="EMBL" id="CP045096">
    <property type="protein sequence ID" value="QFQ99369.1"/>
    <property type="molecule type" value="Genomic_DNA"/>
</dbReference>
<accession>A0A5P8KA06</accession>